<evidence type="ECO:0000256" key="4">
    <source>
        <dbReference type="ARBA" id="ARBA00023136"/>
    </source>
</evidence>
<comment type="subcellular location">
    <subcellularLocation>
        <location evidence="1">Membrane</location>
        <topology evidence="1">Multi-pass membrane protein</topology>
    </subcellularLocation>
</comment>
<dbReference type="EMBL" id="JAVAMP010000003">
    <property type="protein sequence ID" value="MDP5274419.1"/>
    <property type="molecule type" value="Genomic_DNA"/>
</dbReference>
<evidence type="ECO:0000256" key="3">
    <source>
        <dbReference type="ARBA" id="ARBA00022989"/>
    </source>
</evidence>
<dbReference type="PANTHER" id="PTHR43229:SF6">
    <property type="entry name" value="ABC-TYPE MULTIDRUG TRANSPORT SYSTEM, PERMEASE COMPONENT"/>
    <property type="match status" value="1"/>
</dbReference>
<feature type="transmembrane region" description="Helical" evidence="5">
    <location>
        <begin position="236"/>
        <end position="254"/>
    </location>
</feature>
<proteinExistence type="predicted"/>
<sequence length="270" mass="31252">MSIFHILIAEFQKAHKHHFHSKMVYFSLFLWPILLFIASYYSFKPFNLGEHSPLSKYIEVDQLGLFLLTEFLAYTFFWCLVQSAWQMSYERSAGTLELIFLTPVSRMMFMYARAAANLFEAVWLFTLFTLLAIFFVTDVSSLHWINIPLAFMMLSISAIVWGGFLNILFLFSRDSSILFTVLEKPMQFFSGVRIPVLAFPLWGKIIAFAFPLTYVLDIFRDLVIKGVPYSELTTSFLLLAAILIVLFLISIWILNRAENHAKKTGNMVLV</sequence>
<keyword evidence="3 5" id="KW-1133">Transmembrane helix</keyword>
<protein>
    <submittedName>
        <fullName evidence="7">ABC transporter permease</fullName>
    </submittedName>
</protein>
<evidence type="ECO:0000313" key="7">
    <source>
        <dbReference type="EMBL" id="MDP5274419.1"/>
    </source>
</evidence>
<feature type="transmembrane region" description="Helical" evidence="5">
    <location>
        <begin position="149"/>
        <end position="171"/>
    </location>
</feature>
<dbReference type="Pfam" id="PF12698">
    <property type="entry name" value="ABC2_membrane_3"/>
    <property type="match status" value="1"/>
</dbReference>
<feature type="transmembrane region" description="Helical" evidence="5">
    <location>
        <begin position="192"/>
        <end position="216"/>
    </location>
</feature>
<evidence type="ECO:0000256" key="5">
    <source>
        <dbReference type="SAM" id="Phobius"/>
    </source>
</evidence>
<comment type="caution">
    <text evidence="7">The sequence shown here is derived from an EMBL/GenBank/DDBJ whole genome shotgun (WGS) entry which is preliminary data.</text>
</comment>
<evidence type="ECO:0000313" key="8">
    <source>
        <dbReference type="Proteomes" id="UP001231941"/>
    </source>
</evidence>
<dbReference type="InterPro" id="IPR000412">
    <property type="entry name" value="ABC_2_transport"/>
</dbReference>
<feature type="transmembrane region" description="Helical" evidence="5">
    <location>
        <begin position="63"/>
        <end position="81"/>
    </location>
</feature>
<feature type="transmembrane region" description="Helical" evidence="5">
    <location>
        <begin position="115"/>
        <end position="137"/>
    </location>
</feature>
<dbReference type="PIRSF" id="PIRSF006648">
    <property type="entry name" value="DrrB"/>
    <property type="match status" value="1"/>
</dbReference>
<gene>
    <name evidence="7" type="ORF">Q5Y73_09880</name>
</gene>
<keyword evidence="4 5" id="KW-0472">Membrane</keyword>
<organism evidence="7 8">
    <name type="scientific">Chengkuizengella axinellae</name>
    <dbReference type="NCBI Taxonomy" id="3064388"/>
    <lineage>
        <taxon>Bacteria</taxon>
        <taxon>Bacillati</taxon>
        <taxon>Bacillota</taxon>
        <taxon>Bacilli</taxon>
        <taxon>Bacillales</taxon>
        <taxon>Paenibacillaceae</taxon>
        <taxon>Chengkuizengella</taxon>
    </lineage>
</organism>
<accession>A0ABT9IYH8</accession>
<dbReference type="RefSeq" id="WP_305991730.1">
    <property type="nucleotide sequence ID" value="NZ_JAVAMP010000003.1"/>
</dbReference>
<evidence type="ECO:0000256" key="1">
    <source>
        <dbReference type="ARBA" id="ARBA00004141"/>
    </source>
</evidence>
<evidence type="ECO:0000256" key="2">
    <source>
        <dbReference type="ARBA" id="ARBA00022692"/>
    </source>
</evidence>
<feature type="transmembrane region" description="Helical" evidence="5">
    <location>
        <begin position="23"/>
        <end position="43"/>
    </location>
</feature>
<reference evidence="7 8" key="1">
    <citation type="submission" date="2023-08" db="EMBL/GenBank/DDBJ databases">
        <authorList>
            <person name="Park J.-S."/>
        </authorList>
    </citation>
    <scope>NUCLEOTIDE SEQUENCE [LARGE SCALE GENOMIC DNA]</scope>
    <source>
        <strain evidence="7 8">2205SS18-9</strain>
    </source>
</reference>
<name>A0ABT9IYH8_9BACL</name>
<dbReference type="Proteomes" id="UP001231941">
    <property type="component" value="Unassembled WGS sequence"/>
</dbReference>
<keyword evidence="2 5" id="KW-0812">Transmembrane</keyword>
<dbReference type="InterPro" id="IPR013525">
    <property type="entry name" value="ABC2_TM"/>
</dbReference>
<dbReference type="InterPro" id="IPR047817">
    <property type="entry name" value="ABC2_TM_bact-type"/>
</dbReference>
<dbReference type="PROSITE" id="PS51012">
    <property type="entry name" value="ABC_TM2"/>
    <property type="match status" value="1"/>
</dbReference>
<dbReference type="InterPro" id="IPR051784">
    <property type="entry name" value="Nod_factor_ABC_transporter"/>
</dbReference>
<evidence type="ECO:0000259" key="6">
    <source>
        <dbReference type="PROSITE" id="PS51012"/>
    </source>
</evidence>
<dbReference type="PANTHER" id="PTHR43229">
    <property type="entry name" value="NODULATION PROTEIN J"/>
    <property type="match status" value="1"/>
</dbReference>
<feature type="domain" description="ABC transmembrane type-2" evidence="6">
    <location>
        <begin position="23"/>
        <end position="257"/>
    </location>
</feature>
<keyword evidence="8" id="KW-1185">Reference proteome</keyword>